<evidence type="ECO:0000313" key="2">
    <source>
        <dbReference type="Proteomes" id="UP000825935"/>
    </source>
</evidence>
<gene>
    <name evidence="1" type="ORF">KP509_09G083900</name>
</gene>
<reference evidence="1" key="1">
    <citation type="submission" date="2021-08" db="EMBL/GenBank/DDBJ databases">
        <title>WGS assembly of Ceratopteris richardii.</title>
        <authorList>
            <person name="Marchant D.B."/>
            <person name="Chen G."/>
            <person name="Jenkins J."/>
            <person name="Shu S."/>
            <person name="Leebens-Mack J."/>
            <person name="Grimwood J."/>
            <person name="Schmutz J."/>
            <person name="Soltis P."/>
            <person name="Soltis D."/>
            <person name="Chen Z.-H."/>
        </authorList>
    </citation>
    <scope>NUCLEOTIDE SEQUENCE</scope>
    <source>
        <strain evidence="1">Whitten #5841</strain>
        <tissue evidence="1">Leaf</tissue>
    </source>
</reference>
<keyword evidence="2" id="KW-1185">Reference proteome</keyword>
<name>A0A8T2U6C9_CERRI</name>
<dbReference type="OMA" id="WLDTIYT"/>
<evidence type="ECO:0000313" key="1">
    <source>
        <dbReference type="EMBL" id="KAH7430100.1"/>
    </source>
</evidence>
<protein>
    <submittedName>
        <fullName evidence="1">Uncharacterized protein</fullName>
    </submittedName>
</protein>
<organism evidence="1 2">
    <name type="scientific">Ceratopteris richardii</name>
    <name type="common">Triangle waterfern</name>
    <dbReference type="NCBI Taxonomy" id="49495"/>
    <lineage>
        <taxon>Eukaryota</taxon>
        <taxon>Viridiplantae</taxon>
        <taxon>Streptophyta</taxon>
        <taxon>Embryophyta</taxon>
        <taxon>Tracheophyta</taxon>
        <taxon>Polypodiopsida</taxon>
        <taxon>Polypodiidae</taxon>
        <taxon>Polypodiales</taxon>
        <taxon>Pteridineae</taxon>
        <taxon>Pteridaceae</taxon>
        <taxon>Parkerioideae</taxon>
        <taxon>Ceratopteris</taxon>
    </lineage>
</organism>
<dbReference type="EMBL" id="CM035414">
    <property type="protein sequence ID" value="KAH7430100.1"/>
    <property type="molecule type" value="Genomic_DNA"/>
</dbReference>
<comment type="caution">
    <text evidence="1">The sequence shown here is derived from an EMBL/GenBank/DDBJ whole genome shotgun (WGS) entry which is preliminary data.</text>
</comment>
<dbReference type="AlphaFoldDB" id="A0A8T2U6C9"/>
<proteinExistence type="predicted"/>
<dbReference type="OrthoDB" id="2020230at2759"/>
<dbReference type="Proteomes" id="UP000825935">
    <property type="component" value="Chromosome 9"/>
</dbReference>
<accession>A0A8T2U6C9</accession>
<sequence>MSSLTHTALSASTFGSWHGYAPSTPHFSSYFLPIVRPSLTFSDKSGFGAAHDDGFVDRMFHGNRIGERDSLCIQCTVGRNRNTHGESGPSLAHICHNIELCFFEVCVQNLGRPAGLSLYGFVSAAFEAFSCGYTREQVSLQLTFGSAAMHEFEVGTAGSRLTSVEEHYRAKWLDTIYTTLQILELKEGPCKSATHTDFYLYSTIQNIIQGQESGDEQRIINFDRGLATRGASGGVISEKVVVAPQMVPISQLVLLTLKVVNEHKKEP</sequence>